<evidence type="ECO:0000313" key="1">
    <source>
        <dbReference type="EMBL" id="KAI0036673.1"/>
    </source>
</evidence>
<comment type="caution">
    <text evidence="1">The sequence shown here is derived from an EMBL/GenBank/DDBJ whole genome shotgun (WGS) entry which is preliminary data.</text>
</comment>
<sequence>MAPAKHLAAVIREGGGFVEVKEVDVPKPGENQVLVRVIAASLNPTDWKTAKPPHKAGNVSGCDFAGIVEELGPGAEATRKVGERVATLVTGGRSGNGSYAQYVVAKADFCMTIPDSWSFEDAAQLPIAVYTANQCLYQSLRFTPPPAPAAAEPTPILVYGASSSVGCFVLQFARLGGLKVYATCSPKNYDLVRGFGADEVFDYRDPDAAKKIKEATGGKLKHAVDCISEWGSDKFISDALSDDGGKVAIIVPYNGTPRPNIQPIHSLAYDFILDRKSTGVSFIPDGPGWAKLNTDLLAQGKIRPAPIQVMPHGIASVNDAFQYMIDGKVSGVKLIFRISDTPGLQ</sequence>
<dbReference type="EMBL" id="MU273469">
    <property type="protein sequence ID" value="KAI0036673.1"/>
    <property type="molecule type" value="Genomic_DNA"/>
</dbReference>
<organism evidence="1 2">
    <name type="scientific">Vararia minispora EC-137</name>
    <dbReference type="NCBI Taxonomy" id="1314806"/>
    <lineage>
        <taxon>Eukaryota</taxon>
        <taxon>Fungi</taxon>
        <taxon>Dikarya</taxon>
        <taxon>Basidiomycota</taxon>
        <taxon>Agaricomycotina</taxon>
        <taxon>Agaricomycetes</taxon>
        <taxon>Russulales</taxon>
        <taxon>Lachnocladiaceae</taxon>
        <taxon>Vararia</taxon>
    </lineage>
</organism>
<protein>
    <submittedName>
        <fullName evidence="1">Zinc-binding oxidoreductase ToxD</fullName>
    </submittedName>
</protein>
<evidence type="ECO:0000313" key="2">
    <source>
        <dbReference type="Proteomes" id="UP000814128"/>
    </source>
</evidence>
<dbReference type="Proteomes" id="UP000814128">
    <property type="component" value="Unassembled WGS sequence"/>
</dbReference>
<proteinExistence type="predicted"/>
<reference evidence="1" key="1">
    <citation type="submission" date="2021-02" db="EMBL/GenBank/DDBJ databases">
        <authorList>
            <consortium name="DOE Joint Genome Institute"/>
            <person name="Ahrendt S."/>
            <person name="Looney B.P."/>
            <person name="Miyauchi S."/>
            <person name="Morin E."/>
            <person name="Drula E."/>
            <person name="Courty P.E."/>
            <person name="Chicoki N."/>
            <person name="Fauchery L."/>
            <person name="Kohler A."/>
            <person name="Kuo A."/>
            <person name="Labutti K."/>
            <person name="Pangilinan J."/>
            <person name="Lipzen A."/>
            <person name="Riley R."/>
            <person name="Andreopoulos W."/>
            <person name="He G."/>
            <person name="Johnson J."/>
            <person name="Barry K.W."/>
            <person name="Grigoriev I.V."/>
            <person name="Nagy L."/>
            <person name="Hibbett D."/>
            <person name="Henrissat B."/>
            <person name="Matheny P.B."/>
            <person name="Labbe J."/>
            <person name="Martin F."/>
        </authorList>
    </citation>
    <scope>NUCLEOTIDE SEQUENCE</scope>
    <source>
        <strain evidence="1">EC-137</strain>
    </source>
</reference>
<reference evidence="1" key="2">
    <citation type="journal article" date="2022" name="New Phytol.">
        <title>Evolutionary transition to the ectomycorrhizal habit in the genomes of a hyperdiverse lineage of mushroom-forming fungi.</title>
        <authorList>
            <person name="Looney B."/>
            <person name="Miyauchi S."/>
            <person name="Morin E."/>
            <person name="Drula E."/>
            <person name="Courty P.E."/>
            <person name="Kohler A."/>
            <person name="Kuo A."/>
            <person name="LaButti K."/>
            <person name="Pangilinan J."/>
            <person name="Lipzen A."/>
            <person name="Riley R."/>
            <person name="Andreopoulos W."/>
            <person name="He G."/>
            <person name="Johnson J."/>
            <person name="Nolan M."/>
            <person name="Tritt A."/>
            <person name="Barry K.W."/>
            <person name="Grigoriev I.V."/>
            <person name="Nagy L.G."/>
            <person name="Hibbett D."/>
            <person name="Henrissat B."/>
            <person name="Matheny P.B."/>
            <person name="Labbe J."/>
            <person name="Martin F.M."/>
        </authorList>
    </citation>
    <scope>NUCLEOTIDE SEQUENCE</scope>
    <source>
        <strain evidence="1">EC-137</strain>
    </source>
</reference>
<name>A0ACB8QXZ8_9AGAM</name>
<accession>A0ACB8QXZ8</accession>
<gene>
    <name evidence="1" type="ORF">K488DRAFT_67504</name>
</gene>
<keyword evidence="2" id="KW-1185">Reference proteome</keyword>